<sequence>MTSPRPEFIYKITEDEPPSPIPEVYPPSELDQKDGFVHLSTATQIPKTASLFFTQTKKIYLLKLRVSALDPSKIKWDEVPGTNGGCPHLYGVFGRDQVVSVIGVKRGEGEGWEGVLLRECEGWLV</sequence>
<dbReference type="EMBL" id="MU839835">
    <property type="protein sequence ID" value="KAK1754498.1"/>
    <property type="molecule type" value="Genomic_DNA"/>
</dbReference>
<evidence type="ECO:0008006" key="4">
    <source>
        <dbReference type="Google" id="ProtNLM"/>
    </source>
</evidence>
<comment type="caution">
    <text evidence="2">The sequence shown here is derived from an EMBL/GenBank/DDBJ whole genome shotgun (WGS) entry which is preliminary data.</text>
</comment>
<gene>
    <name evidence="2" type="ORF">QBC47DRAFT_219101</name>
</gene>
<protein>
    <recommendedName>
        <fullName evidence="4">DUF952 domain-containing protein</fullName>
    </recommendedName>
</protein>
<dbReference type="PANTHER" id="PTHR34129">
    <property type="entry name" value="BLR1139 PROTEIN"/>
    <property type="match status" value="1"/>
</dbReference>
<feature type="region of interest" description="Disordered" evidence="1">
    <location>
        <begin position="1"/>
        <end position="21"/>
    </location>
</feature>
<evidence type="ECO:0000313" key="3">
    <source>
        <dbReference type="Proteomes" id="UP001239445"/>
    </source>
</evidence>
<keyword evidence="3" id="KW-1185">Reference proteome</keyword>
<dbReference type="Gene3D" id="3.20.170.20">
    <property type="entry name" value="Protein of unknown function DUF952"/>
    <property type="match status" value="1"/>
</dbReference>
<evidence type="ECO:0000256" key="1">
    <source>
        <dbReference type="SAM" id="MobiDB-lite"/>
    </source>
</evidence>
<dbReference type="InterPro" id="IPR009297">
    <property type="entry name" value="DUF952"/>
</dbReference>
<proteinExistence type="predicted"/>
<name>A0AAJ0F8L8_9PEZI</name>
<dbReference type="Proteomes" id="UP001239445">
    <property type="component" value="Unassembled WGS sequence"/>
</dbReference>
<organism evidence="2 3">
    <name type="scientific">Echria macrotheca</name>
    <dbReference type="NCBI Taxonomy" id="438768"/>
    <lineage>
        <taxon>Eukaryota</taxon>
        <taxon>Fungi</taxon>
        <taxon>Dikarya</taxon>
        <taxon>Ascomycota</taxon>
        <taxon>Pezizomycotina</taxon>
        <taxon>Sordariomycetes</taxon>
        <taxon>Sordariomycetidae</taxon>
        <taxon>Sordariales</taxon>
        <taxon>Schizotheciaceae</taxon>
        <taxon>Echria</taxon>
    </lineage>
</organism>
<reference evidence="2" key="1">
    <citation type="submission" date="2023-06" db="EMBL/GenBank/DDBJ databases">
        <title>Genome-scale phylogeny and comparative genomics of the fungal order Sordariales.</title>
        <authorList>
            <consortium name="Lawrence Berkeley National Laboratory"/>
            <person name="Hensen N."/>
            <person name="Bonometti L."/>
            <person name="Westerberg I."/>
            <person name="Brannstrom I.O."/>
            <person name="Guillou S."/>
            <person name="Cros-Aarteil S."/>
            <person name="Calhoun S."/>
            <person name="Haridas S."/>
            <person name="Kuo A."/>
            <person name="Mondo S."/>
            <person name="Pangilinan J."/>
            <person name="Riley R."/>
            <person name="Labutti K."/>
            <person name="Andreopoulos B."/>
            <person name="Lipzen A."/>
            <person name="Chen C."/>
            <person name="Yanf M."/>
            <person name="Daum C."/>
            <person name="Ng V."/>
            <person name="Clum A."/>
            <person name="Steindorff A."/>
            <person name="Ohm R."/>
            <person name="Martin F."/>
            <person name="Silar P."/>
            <person name="Natvig D."/>
            <person name="Lalanne C."/>
            <person name="Gautier V."/>
            <person name="Ament-Velasquez S.L."/>
            <person name="Kruys A."/>
            <person name="Hutchinson M.I."/>
            <person name="Powell A.J."/>
            <person name="Barry K."/>
            <person name="Miller A.N."/>
            <person name="Grigoriev I.V."/>
            <person name="Debuchy R."/>
            <person name="Gladieux P."/>
            <person name="Thoren M.H."/>
            <person name="Johannesson H."/>
        </authorList>
    </citation>
    <scope>NUCLEOTIDE SEQUENCE</scope>
    <source>
        <strain evidence="2">PSN4</strain>
    </source>
</reference>
<dbReference type="PANTHER" id="PTHR34129:SF1">
    <property type="entry name" value="DUF952 DOMAIN-CONTAINING PROTEIN"/>
    <property type="match status" value="1"/>
</dbReference>
<dbReference type="SUPFAM" id="SSF56399">
    <property type="entry name" value="ADP-ribosylation"/>
    <property type="match status" value="1"/>
</dbReference>
<dbReference type="AlphaFoldDB" id="A0AAJ0F8L8"/>
<accession>A0AAJ0F8L8</accession>
<dbReference type="Pfam" id="PF06108">
    <property type="entry name" value="DUF952"/>
    <property type="match status" value="1"/>
</dbReference>
<evidence type="ECO:0000313" key="2">
    <source>
        <dbReference type="EMBL" id="KAK1754498.1"/>
    </source>
</evidence>